<reference evidence="2" key="1">
    <citation type="journal article" date="2021" name="PeerJ">
        <title>Extensive microbial diversity within the chicken gut microbiome revealed by metagenomics and culture.</title>
        <authorList>
            <person name="Gilroy R."/>
            <person name="Ravi A."/>
            <person name="Getino M."/>
            <person name="Pursley I."/>
            <person name="Horton D.L."/>
            <person name="Alikhan N.F."/>
            <person name="Baker D."/>
            <person name="Gharbi K."/>
            <person name="Hall N."/>
            <person name="Watson M."/>
            <person name="Adriaenssens E.M."/>
            <person name="Foster-Nyarko E."/>
            <person name="Jarju S."/>
            <person name="Secka A."/>
            <person name="Antonio M."/>
            <person name="Oren A."/>
            <person name="Chaudhuri R.R."/>
            <person name="La Ragione R."/>
            <person name="Hildebrand F."/>
            <person name="Pallen M.J."/>
        </authorList>
    </citation>
    <scope>NUCLEOTIDE SEQUENCE</scope>
    <source>
        <strain evidence="2">1647</strain>
    </source>
</reference>
<dbReference type="EMBL" id="DYWO01000038">
    <property type="protein sequence ID" value="HJF48379.1"/>
    <property type="molecule type" value="Genomic_DNA"/>
</dbReference>
<dbReference type="Proteomes" id="UP000775129">
    <property type="component" value="Unassembled WGS sequence"/>
</dbReference>
<accession>A0A921GLP0</accession>
<dbReference type="Pfam" id="PF08401">
    <property type="entry name" value="ArdcN"/>
    <property type="match status" value="1"/>
</dbReference>
<organism evidence="2 3">
    <name type="scientific">Brachybacterium paraconglomeratum</name>
    <dbReference type="NCBI Taxonomy" id="173362"/>
    <lineage>
        <taxon>Bacteria</taxon>
        <taxon>Bacillati</taxon>
        <taxon>Actinomycetota</taxon>
        <taxon>Actinomycetes</taxon>
        <taxon>Micrococcales</taxon>
        <taxon>Dermabacteraceae</taxon>
        <taxon>Brachybacterium</taxon>
    </lineage>
</organism>
<evidence type="ECO:0000313" key="2">
    <source>
        <dbReference type="EMBL" id="HJF48379.1"/>
    </source>
</evidence>
<evidence type="ECO:0000259" key="1">
    <source>
        <dbReference type="Pfam" id="PF08401"/>
    </source>
</evidence>
<comment type="caution">
    <text evidence="2">The sequence shown here is derived from an EMBL/GenBank/DDBJ whole genome shotgun (WGS) entry which is preliminary data.</text>
</comment>
<dbReference type="GO" id="GO:0003697">
    <property type="term" value="F:single-stranded DNA binding"/>
    <property type="evidence" value="ECO:0007669"/>
    <property type="project" value="InterPro"/>
</dbReference>
<reference evidence="2" key="2">
    <citation type="submission" date="2021-09" db="EMBL/GenBank/DDBJ databases">
        <authorList>
            <person name="Gilroy R."/>
        </authorList>
    </citation>
    <scope>NUCLEOTIDE SEQUENCE</scope>
    <source>
        <strain evidence="2">1647</strain>
    </source>
</reference>
<proteinExistence type="predicted"/>
<dbReference type="InterPro" id="IPR013610">
    <property type="entry name" value="ArdC_N"/>
</dbReference>
<name>A0A921GLP0_9MICO</name>
<gene>
    <name evidence="2" type="ORF">K8W24_01055</name>
</gene>
<feature type="domain" description="N-terminal" evidence="1">
    <location>
        <begin position="20"/>
        <end position="115"/>
    </location>
</feature>
<evidence type="ECO:0000313" key="3">
    <source>
        <dbReference type="Proteomes" id="UP000775129"/>
    </source>
</evidence>
<sequence length="303" mass="33030">MGRKVTTRKTAEQRRAEAAKLQQTIAEQVDALRTTKKWADFLTFATKFHTYSLNNLMLIMAQRPEASAVAGFRKWQELGRQVRKGEKSIKILGFAEKKLTEEEAAQAEGNIRRNAKGEPVRVYFPTLSVFDIEQTDKTDENAPDPTSARAFVTPLEGEDEQGISEAVAAWLEEQGWTYARESIPGGINGYAMTDGSRRVVVDADLSPAQAAKTSLHEAAHVILHSEDAPGEYVTHRGLKECEAESVAYVVAGILGLDTSAYTVGYVATWTANDAEAVRTSAANVLRAAHTLADALTETAETAA</sequence>
<dbReference type="AlphaFoldDB" id="A0A921GLP0"/>
<protein>
    <submittedName>
        <fullName evidence="2">ArdC family protein</fullName>
    </submittedName>
</protein>